<feature type="region of interest" description="Disordered" evidence="15">
    <location>
        <begin position="1"/>
        <end position="43"/>
    </location>
</feature>
<evidence type="ECO:0000256" key="5">
    <source>
        <dbReference type="ARBA" id="ARBA00023125"/>
    </source>
</evidence>
<feature type="compositionally biased region" description="Low complexity" evidence="15">
    <location>
        <begin position="8"/>
        <end position="22"/>
    </location>
</feature>
<dbReference type="InterPro" id="IPR045125">
    <property type="entry name" value="Sub1/Tcp4-like"/>
</dbReference>
<dbReference type="GO" id="GO:0060261">
    <property type="term" value="P:positive regulation of transcription initiation by RNA polymerase II"/>
    <property type="evidence" value="ECO:0007669"/>
    <property type="project" value="InterPro"/>
</dbReference>
<dbReference type="Proteomes" id="UP000694398">
    <property type="component" value="Unassembled WGS sequence"/>
</dbReference>
<comment type="subcellular location">
    <subcellularLocation>
        <location evidence="1">Nucleus</location>
    </subcellularLocation>
</comment>
<keyword evidence="7" id="KW-0804">Transcription</keyword>
<proteinExistence type="inferred from homology"/>
<keyword evidence="5" id="KW-0238">DNA-binding</keyword>
<dbReference type="AlphaFoldDB" id="A0A8C2UVK2"/>
<sequence length="118" mass="13175">MPKSKELVSSSSAGSDSASEVVAPEKPVEKQKSGETSRVLSSFKWSSSSRDDNMFQIGKMRSGSVWDFKGKVLIGIRQYWMVPDDEMKPGRKGNSLNPTQWSQLKEHIPNTDDAVRKL</sequence>
<keyword evidence="6" id="KW-0010">Activator</keyword>
<evidence type="ECO:0000256" key="1">
    <source>
        <dbReference type="ARBA" id="ARBA00004123"/>
    </source>
</evidence>
<name>A0A8C2UVK2_CHILA</name>
<dbReference type="Ensembl" id="ENSCLAT00000003845.1">
    <property type="protein sequence ID" value="ENSCLAP00000003769.1"/>
    <property type="gene ID" value="ENSCLAG00000002685.1"/>
</dbReference>
<evidence type="ECO:0000256" key="13">
    <source>
        <dbReference type="ARBA" id="ARBA00081367"/>
    </source>
</evidence>
<evidence type="ECO:0000256" key="2">
    <source>
        <dbReference type="ARBA" id="ARBA00009001"/>
    </source>
</evidence>
<keyword evidence="4" id="KW-0805">Transcription regulation</keyword>
<comment type="function">
    <text evidence="9">General coactivator that functions cooperatively with TAFs and mediates functional interactions between upstream activators and the general transcriptional machinery. May be involved in stabilizing the multiprotein transcription complex. Binds single-stranded DNA. Also binds, in vitro, non-specifically to double-stranded DNA (ds DNA).</text>
</comment>
<feature type="compositionally biased region" description="Basic and acidic residues" evidence="15">
    <location>
        <begin position="26"/>
        <end position="35"/>
    </location>
</feature>
<dbReference type="Pfam" id="PF02229">
    <property type="entry name" value="PC4"/>
    <property type="match status" value="1"/>
</dbReference>
<evidence type="ECO:0000259" key="16">
    <source>
        <dbReference type="Pfam" id="PF02229"/>
    </source>
</evidence>
<feature type="domain" description="Transcriptional coactivator p15 (PC4) C-terminal" evidence="16">
    <location>
        <begin position="55"/>
        <end position="107"/>
    </location>
</feature>
<evidence type="ECO:0000256" key="7">
    <source>
        <dbReference type="ARBA" id="ARBA00023163"/>
    </source>
</evidence>
<evidence type="ECO:0000256" key="11">
    <source>
        <dbReference type="ARBA" id="ARBA00031984"/>
    </source>
</evidence>
<dbReference type="InterPro" id="IPR009044">
    <property type="entry name" value="ssDNA-bd_transcriptional_reg"/>
</dbReference>
<evidence type="ECO:0000256" key="10">
    <source>
        <dbReference type="ARBA" id="ARBA00025843"/>
    </source>
</evidence>
<accession>A0A8C2UVK2</accession>
<feature type="compositionally biased region" description="Basic and acidic residues" evidence="15">
    <location>
        <begin position="104"/>
        <end position="118"/>
    </location>
</feature>
<dbReference type="GeneTree" id="ENSGT01010000222898"/>
<dbReference type="InterPro" id="IPR003173">
    <property type="entry name" value="PC4_C"/>
</dbReference>
<evidence type="ECO:0000256" key="12">
    <source>
        <dbReference type="ARBA" id="ARBA00080808"/>
    </source>
</evidence>
<evidence type="ECO:0000256" key="6">
    <source>
        <dbReference type="ARBA" id="ARBA00023159"/>
    </source>
</evidence>
<dbReference type="PANTHER" id="PTHR13215">
    <property type="entry name" value="RNA POLYMERASE II TRANSCRIPTIONAL COACTIVATOR"/>
    <property type="match status" value="1"/>
</dbReference>
<evidence type="ECO:0000256" key="8">
    <source>
        <dbReference type="ARBA" id="ARBA00023242"/>
    </source>
</evidence>
<protein>
    <recommendedName>
        <fullName evidence="3">Activated RNA polymerase II transcriptional coactivator p15</fullName>
    </recommendedName>
    <alternativeName>
        <fullName evidence="14">Positive cofactor 4</fullName>
    </alternativeName>
    <alternativeName>
        <fullName evidence="11">SUB1 homolog</fullName>
    </alternativeName>
    <alternativeName>
        <fullName evidence="12 13">p14</fullName>
    </alternativeName>
</protein>
<feature type="region of interest" description="Disordered" evidence="15">
    <location>
        <begin position="90"/>
        <end position="118"/>
    </location>
</feature>
<comment type="subunit">
    <text evidence="10">Homodimer. Interacts with CSTF2.</text>
</comment>
<evidence type="ECO:0000256" key="9">
    <source>
        <dbReference type="ARBA" id="ARBA00024848"/>
    </source>
</evidence>
<evidence type="ECO:0000256" key="15">
    <source>
        <dbReference type="SAM" id="MobiDB-lite"/>
    </source>
</evidence>
<dbReference type="GO" id="GO:0003713">
    <property type="term" value="F:transcription coactivator activity"/>
    <property type="evidence" value="ECO:0007669"/>
    <property type="project" value="InterPro"/>
</dbReference>
<evidence type="ECO:0000256" key="3">
    <source>
        <dbReference type="ARBA" id="ARBA00013386"/>
    </source>
</evidence>
<comment type="similarity">
    <text evidence="2">Belongs to the transcriptional coactivator PC4 family.</text>
</comment>
<evidence type="ECO:0000256" key="4">
    <source>
        <dbReference type="ARBA" id="ARBA00023015"/>
    </source>
</evidence>
<dbReference type="SUPFAM" id="SSF54447">
    <property type="entry name" value="ssDNA-binding transcriptional regulator domain"/>
    <property type="match status" value="1"/>
</dbReference>
<evidence type="ECO:0000256" key="14">
    <source>
        <dbReference type="ARBA" id="ARBA00083111"/>
    </source>
</evidence>
<evidence type="ECO:0000313" key="17">
    <source>
        <dbReference type="Ensembl" id="ENSCLAP00000003769.1"/>
    </source>
</evidence>
<reference evidence="17" key="2">
    <citation type="submission" date="2025-09" db="UniProtKB">
        <authorList>
            <consortium name="Ensembl"/>
        </authorList>
    </citation>
    <scope>IDENTIFICATION</scope>
</reference>
<keyword evidence="8" id="KW-0539">Nucleus</keyword>
<dbReference type="Gene3D" id="2.30.31.10">
    <property type="entry name" value="Transcriptional Coactivator Pc4, Chain A"/>
    <property type="match status" value="1"/>
</dbReference>
<dbReference type="FunFam" id="2.30.31.10:FF:000001">
    <property type="entry name" value="Activated RNA polymerase II transcriptional coactivator p15"/>
    <property type="match status" value="1"/>
</dbReference>
<reference evidence="17" key="1">
    <citation type="submission" date="2025-08" db="UniProtKB">
        <authorList>
            <consortium name="Ensembl"/>
        </authorList>
    </citation>
    <scope>IDENTIFICATION</scope>
</reference>
<keyword evidence="18" id="KW-1185">Reference proteome</keyword>
<organism evidence="17 18">
    <name type="scientific">Chinchilla lanigera</name>
    <name type="common">Long-tailed chinchilla</name>
    <name type="synonym">Chinchilla villidera</name>
    <dbReference type="NCBI Taxonomy" id="34839"/>
    <lineage>
        <taxon>Eukaryota</taxon>
        <taxon>Metazoa</taxon>
        <taxon>Chordata</taxon>
        <taxon>Craniata</taxon>
        <taxon>Vertebrata</taxon>
        <taxon>Euteleostomi</taxon>
        <taxon>Mammalia</taxon>
        <taxon>Eutheria</taxon>
        <taxon>Euarchontoglires</taxon>
        <taxon>Glires</taxon>
        <taxon>Rodentia</taxon>
        <taxon>Hystricomorpha</taxon>
        <taxon>Chinchillidae</taxon>
        <taxon>Chinchilla</taxon>
    </lineage>
</organism>
<dbReference type="GO" id="GO:0005634">
    <property type="term" value="C:nucleus"/>
    <property type="evidence" value="ECO:0007669"/>
    <property type="project" value="UniProtKB-SubCell"/>
</dbReference>
<evidence type="ECO:0000313" key="18">
    <source>
        <dbReference type="Proteomes" id="UP000694398"/>
    </source>
</evidence>
<dbReference type="GO" id="GO:0003677">
    <property type="term" value="F:DNA binding"/>
    <property type="evidence" value="ECO:0007669"/>
    <property type="project" value="UniProtKB-KW"/>
</dbReference>
<feature type="compositionally biased region" description="Polar residues" evidence="15">
    <location>
        <begin position="94"/>
        <end position="103"/>
    </location>
</feature>